<dbReference type="InterPro" id="IPR051673">
    <property type="entry name" value="SSDNA_exonuclease_RecJ"/>
</dbReference>
<evidence type="ECO:0000256" key="2">
    <source>
        <dbReference type="ARBA" id="ARBA00019841"/>
    </source>
</evidence>
<dbReference type="EMBL" id="JADINF010000097">
    <property type="protein sequence ID" value="MBO8424129.1"/>
    <property type="molecule type" value="Genomic_DNA"/>
</dbReference>
<dbReference type="GO" id="GO:0008409">
    <property type="term" value="F:5'-3' exonuclease activity"/>
    <property type="evidence" value="ECO:0007669"/>
    <property type="project" value="InterPro"/>
</dbReference>
<dbReference type="InterPro" id="IPR001667">
    <property type="entry name" value="DDH_dom"/>
</dbReference>
<dbReference type="PANTHER" id="PTHR30255">
    <property type="entry name" value="SINGLE-STRANDED-DNA-SPECIFIC EXONUCLEASE RECJ"/>
    <property type="match status" value="1"/>
</dbReference>
<evidence type="ECO:0000256" key="3">
    <source>
        <dbReference type="ARBA" id="ARBA00022722"/>
    </source>
</evidence>
<dbReference type="InterPro" id="IPR004610">
    <property type="entry name" value="RecJ"/>
</dbReference>
<dbReference type="Pfam" id="PF17768">
    <property type="entry name" value="RecJ_OB"/>
    <property type="match status" value="1"/>
</dbReference>
<dbReference type="GO" id="GO:0003676">
    <property type="term" value="F:nucleic acid binding"/>
    <property type="evidence" value="ECO:0007669"/>
    <property type="project" value="InterPro"/>
</dbReference>
<dbReference type="InterPro" id="IPR038763">
    <property type="entry name" value="DHH_sf"/>
</dbReference>
<evidence type="ECO:0000259" key="7">
    <source>
        <dbReference type="Pfam" id="PF02272"/>
    </source>
</evidence>
<dbReference type="PANTHER" id="PTHR30255:SF2">
    <property type="entry name" value="SINGLE-STRANDED-DNA-SPECIFIC EXONUCLEASE RECJ"/>
    <property type="match status" value="1"/>
</dbReference>
<evidence type="ECO:0000313" key="10">
    <source>
        <dbReference type="Proteomes" id="UP000727857"/>
    </source>
</evidence>
<comment type="similarity">
    <text evidence="1">Belongs to the RecJ family.</text>
</comment>
<feature type="domain" description="DDH" evidence="6">
    <location>
        <begin position="73"/>
        <end position="202"/>
    </location>
</feature>
<proteinExistence type="inferred from homology"/>
<dbReference type="InterPro" id="IPR041122">
    <property type="entry name" value="RecJ_OB"/>
</dbReference>
<evidence type="ECO:0000259" key="8">
    <source>
        <dbReference type="Pfam" id="PF17768"/>
    </source>
</evidence>
<evidence type="ECO:0000313" key="9">
    <source>
        <dbReference type="EMBL" id="MBO8424129.1"/>
    </source>
</evidence>
<keyword evidence="5 9" id="KW-0269">Exonuclease</keyword>
<keyword evidence="3" id="KW-0540">Nuclease</keyword>
<dbReference type="Pfam" id="PF02272">
    <property type="entry name" value="DHHA1"/>
    <property type="match status" value="1"/>
</dbReference>
<reference evidence="9" key="1">
    <citation type="submission" date="2020-10" db="EMBL/GenBank/DDBJ databases">
        <authorList>
            <person name="Gilroy R."/>
        </authorList>
    </citation>
    <scope>NUCLEOTIDE SEQUENCE</scope>
    <source>
        <strain evidence="9">517</strain>
    </source>
</reference>
<dbReference type="GO" id="GO:0006281">
    <property type="term" value="P:DNA repair"/>
    <property type="evidence" value="ECO:0007669"/>
    <property type="project" value="InterPro"/>
</dbReference>
<feature type="domain" description="RecJ OB" evidence="8">
    <location>
        <begin position="443"/>
        <end position="540"/>
    </location>
</feature>
<dbReference type="InterPro" id="IPR003156">
    <property type="entry name" value="DHHA1_dom"/>
</dbReference>
<dbReference type="Gene3D" id="3.10.310.30">
    <property type="match status" value="1"/>
</dbReference>
<organism evidence="9 10">
    <name type="scientific">Candidatus Stercoripulliclostridium pullicola</name>
    <dbReference type="NCBI Taxonomy" id="2840953"/>
    <lineage>
        <taxon>Bacteria</taxon>
        <taxon>Bacillati</taxon>
        <taxon>Bacillota</taxon>
        <taxon>Clostridia</taxon>
        <taxon>Eubacteriales</taxon>
        <taxon>Candidatus Stercoripulliclostridium</taxon>
    </lineage>
</organism>
<comment type="caution">
    <text evidence="9">The sequence shown here is derived from an EMBL/GenBank/DDBJ whole genome shotgun (WGS) entry which is preliminary data.</text>
</comment>
<accession>A0A940DGS0</accession>
<dbReference type="NCBIfam" id="TIGR00644">
    <property type="entry name" value="recJ"/>
    <property type="match status" value="1"/>
</dbReference>
<sequence>MADRTQQMLIADIAAKTGLPKILAELVVARGYDTAEKAAAFLTPDPSALSSPYSLAGTEDAVRLIEKHSANGKILVFGDYDCDGIGASAILSIALREHGADAEVFIPTRTEDGYGLSEYALKRAYDKYKPTLLVTVDCGIGSIGEIRLAHELGMETVVTDHHEPMATLPDSVIINPKTQTDAEELCGAGVAFMLVRALYGDEYAMRFIDICAVSTIADLVPLTGDNRIIAACGLKALSSGKVRYGLKALLEIAGHKRGYPVKSGDVAFKLAPRLNASGRLSTAEKSYRLLTTDDKATVDMLAAELDRENKERQDLCNKTIAEARRMLLEYDLTHNRIIVLHNDGWEGGVVGIAAAKIAEEFSRPTVLFVTQNDVLKGSCRSIKGVNIYEVLAAAKEAIIQFGGHTMAAGLSVRPEELERFTAIANAYIKATYTDEYFLPSYDYDAELAVSDLTTDFATKLELLEPFGMGNPRPVFKTAFRRMLFERIKTHAHIKSKLNAVSELVAFNELGNKEILNSPMLKNVFYTVDKEEFRGRETLRCVYRGMEIVEAVPPDAEIIARAAAAFIPKRELKRVSRAYCGYDETFGRLLIAFTPATFAALRREYPSYLVATGQLLGDNPYNTILIAPARDNFYGYYSVIEVFDTPPAAFVSDLKAEYSAEIVVHNNSPEYAPEAMPLDRDKLLGLFSFIKAYAKDRNFANIYDVYYTLSLKGYSAAFPVFETGYSILTEIGVIYIDKDDFLRVNAGKKDLSESKILKLIHNCKR</sequence>
<dbReference type="GO" id="GO:0006310">
    <property type="term" value="P:DNA recombination"/>
    <property type="evidence" value="ECO:0007669"/>
    <property type="project" value="InterPro"/>
</dbReference>
<dbReference type="SUPFAM" id="SSF64182">
    <property type="entry name" value="DHH phosphoesterases"/>
    <property type="match status" value="1"/>
</dbReference>
<evidence type="ECO:0000256" key="5">
    <source>
        <dbReference type="ARBA" id="ARBA00022839"/>
    </source>
</evidence>
<feature type="domain" description="DHHA1" evidence="7">
    <location>
        <begin position="336"/>
        <end position="429"/>
    </location>
</feature>
<protein>
    <recommendedName>
        <fullName evidence="2">Single-stranded-DNA-specific exonuclease RecJ</fullName>
    </recommendedName>
</protein>
<keyword evidence="4" id="KW-0378">Hydrolase</keyword>
<evidence type="ECO:0000256" key="1">
    <source>
        <dbReference type="ARBA" id="ARBA00005915"/>
    </source>
</evidence>
<dbReference type="Gene3D" id="3.90.1640.30">
    <property type="match status" value="1"/>
</dbReference>
<evidence type="ECO:0000259" key="6">
    <source>
        <dbReference type="Pfam" id="PF01368"/>
    </source>
</evidence>
<dbReference type="Pfam" id="PF01368">
    <property type="entry name" value="DHH"/>
    <property type="match status" value="1"/>
</dbReference>
<gene>
    <name evidence="9" type="primary">recJ</name>
    <name evidence="9" type="ORF">IAB16_03850</name>
</gene>
<dbReference type="Proteomes" id="UP000727857">
    <property type="component" value="Unassembled WGS sequence"/>
</dbReference>
<evidence type="ECO:0000256" key="4">
    <source>
        <dbReference type="ARBA" id="ARBA00022801"/>
    </source>
</evidence>
<name>A0A940DGS0_9FIRM</name>
<reference evidence="9" key="2">
    <citation type="journal article" date="2021" name="PeerJ">
        <title>Extensive microbial diversity within the chicken gut microbiome revealed by metagenomics and culture.</title>
        <authorList>
            <person name="Gilroy R."/>
            <person name="Ravi A."/>
            <person name="Getino M."/>
            <person name="Pursley I."/>
            <person name="Horton D.L."/>
            <person name="Alikhan N.F."/>
            <person name="Baker D."/>
            <person name="Gharbi K."/>
            <person name="Hall N."/>
            <person name="Watson M."/>
            <person name="Adriaenssens E.M."/>
            <person name="Foster-Nyarko E."/>
            <person name="Jarju S."/>
            <person name="Secka A."/>
            <person name="Antonio M."/>
            <person name="Oren A."/>
            <person name="Chaudhuri R.R."/>
            <person name="La Ragione R."/>
            <person name="Hildebrand F."/>
            <person name="Pallen M.J."/>
        </authorList>
    </citation>
    <scope>NUCLEOTIDE SEQUENCE</scope>
    <source>
        <strain evidence="9">517</strain>
    </source>
</reference>
<dbReference type="AlphaFoldDB" id="A0A940DGS0"/>